<name>P72999_SYNY3</name>
<dbReference type="Proteomes" id="UP000001425">
    <property type="component" value="Chromosome"/>
</dbReference>
<protein>
    <submittedName>
        <fullName evidence="1">Ssr2708 protein</fullName>
    </submittedName>
</protein>
<dbReference type="PANTHER" id="PTHR33352">
    <property type="entry name" value="SLR1095 PROTEIN"/>
    <property type="match status" value="1"/>
</dbReference>
<dbReference type="InParanoid" id="P72999"/>
<evidence type="ECO:0000313" key="2">
    <source>
        <dbReference type="Proteomes" id="UP000001425"/>
    </source>
</evidence>
<evidence type="ECO:0000313" key="1">
    <source>
        <dbReference type="EMBL" id="BAA17019.1"/>
    </source>
</evidence>
<dbReference type="STRING" id="1148.gene:10497880"/>
<dbReference type="KEGG" id="syn:ssr2708"/>
<accession>P72999</accession>
<dbReference type="EMBL" id="BA000022">
    <property type="protein sequence ID" value="BAA17019.1"/>
    <property type="molecule type" value="Genomic_DNA"/>
</dbReference>
<gene>
    <name evidence="1" type="ordered locus">ssr2708</name>
</gene>
<keyword evidence="2" id="KW-1185">Reference proteome</keyword>
<proteinExistence type="predicted"/>
<dbReference type="PIR" id="S74979">
    <property type="entry name" value="S74979"/>
</dbReference>
<dbReference type="EnsemblBacteria" id="BAA17019">
    <property type="protein sequence ID" value="BAA17019"/>
    <property type="gene ID" value="BAA17019"/>
</dbReference>
<reference evidence="1 2" key="2">
    <citation type="journal article" date="1996" name="DNA Res.">
        <title>Sequence analysis of the genome of the unicellular cyanobacterium Synechocystis sp. strain PCC6803. II. Sequence determination of the entire genome and assignment of potential protein-coding regions.</title>
        <authorList>
            <person name="Kaneko T."/>
            <person name="Sato S."/>
            <person name="Kotani H."/>
            <person name="Tanaka A."/>
            <person name="Asamizu E."/>
            <person name="Nakamura Y."/>
            <person name="Miyajima N."/>
            <person name="Hirosawa M."/>
            <person name="Sugiura M."/>
            <person name="Sasamoto S."/>
            <person name="Kimura T."/>
            <person name="Hosouchi T."/>
            <person name="Matsuno A."/>
            <person name="Muraki A."/>
            <person name="Nakazaki N."/>
            <person name="Naruo K."/>
            <person name="Okumura S."/>
            <person name="Shimpo S."/>
            <person name="Takeuchi C."/>
            <person name="Wada T."/>
            <person name="Watanabe A."/>
            <person name="Yamada M."/>
            <person name="Yasuda M."/>
            <person name="Tabata S."/>
        </authorList>
    </citation>
    <scope>NUCLEOTIDE SEQUENCE [LARGE SCALE GENOMIC DNA]</scope>
    <source>
        <strain evidence="2">ATCC 27184 / PCC 6803 / Kazusa</strain>
    </source>
</reference>
<dbReference type="PaxDb" id="1148-1652094"/>
<dbReference type="AlphaFoldDB" id="P72999"/>
<dbReference type="PANTHER" id="PTHR33352:SF2">
    <property type="entry name" value="SLL0995 PROTEIN"/>
    <property type="match status" value="1"/>
</dbReference>
<dbReference type="eggNOG" id="COG4636">
    <property type="taxonomic scope" value="Bacteria"/>
</dbReference>
<sequence>MSVALDRQIVYPDSDGQPMADNTKQFSWIVLLKENLECLFANNSDVFVAGDLL</sequence>
<organism evidence="1 2">
    <name type="scientific">Synechocystis sp. (strain ATCC 27184 / PCC 6803 / Kazusa)</name>
    <dbReference type="NCBI Taxonomy" id="1111708"/>
    <lineage>
        <taxon>Bacteria</taxon>
        <taxon>Bacillati</taxon>
        <taxon>Cyanobacteriota</taxon>
        <taxon>Cyanophyceae</taxon>
        <taxon>Synechococcales</taxon>
        <taxon>Merismopediaceae</taxon>
        <taxon>Synechocystis</taxon>
    </lineage>
</organism>
<reference evidence="1 2" key="1">
    <citation type="journal article" date="1995" name="DNA Res.">
        <title>Sequence analysis of the genome of the unicellular cyanobacterium Synechocystis sp. strain PCC6803. I. Sequence features in the 1 Mb region from map positions 64% to 92% of the genome.</title>
        <authorList>
            <person name="Kaneko T."/>
            <person name="Tanaka A."/>
            <person name="Sato S."/>
            <person name="Kotani H."/>
            <person name="Sazuka T."/>
            <person name="Miyajima N."/>
            <person name="Sugiura M."/>
            <person name="Tabata S."/>
        </authorList>
    </citation>
    <scope>NUCLEOTIDE SEQUENCE [LARGE SCALE GENOMIC DNA]</scope>
    <source>
        <strain evidence="2">ATCC 27184 / PCC 6803 / Kazusa</strain>
    </source>
</reference>